<gene>
    <name evidence="1" type="ORF">L6164_015838</name>
</gene>
<reference evidence="1 2" key="1">
    <citation type="journal article" date="2022" name="DNA Res.">
        <title>Chromosomal-level genome assembly of the orchid tree Bauhinia variegata (Leguminosae; Cercidoideae) supports the allotetraploid origin hypothesis of Bauhinia.</title>
        <authorList>
            <person name="Zhong Y."/>
            <person name="Chen Y."/>
            <person name="Zheng D."/>
            <person name="Pang J."/>
            <person name="Liu Y."/>
            <person name="Luo S."/>
            <person name="Meng S."/>
            <person name="Qian L."/>
            <person name="Wei D."/>
            <person name="Dai S."/>
            <person name="Zhou R."/>
        </authorList>
    </citation>
    <scope>NUCLEOTIDE SEQUENCE [LARGE SCALE GENOMIC DNA]</scope>
    <source>
        <strain evidence="1">BV-YZ2020</strain>
    </source>
</reference>
<evidence type="ECO:0000313" key="2">
    <source>
        <dbReference type="Proteomes" id="UP000828941"/>
    </source>
</evidence>
<sequence>MDNHLEQSKSGDLNTLEVVGVVYPWLLPLEFVLGALVVVEDGVRSWVGVVCCEWGSVHWDYIVFKLPSFLCYLRGGGIGFHCLCDGVWNWSNRTLDTS</sequence>
<dbReference type="EMBL" id="CM039431">
    <property type="protein sequence ID" value="KAI4337417.1"/>
    <property type="molecule type" value="Genomic_DNA"/>
</dbReference>
<organism evidence="1 2">
    <name type="scientific">Bauhinia variegata</name>
    <name type="common">Purple orchid tree</name>
    <name type="synonym">Phanera variegata</name>
    <dbReference type="NCBI Taxonomy" id="167791"/>
    <lineage>
        <taxon>Eukaryota</taxon>
        <taxon>Viridiplantae</taxon>
        <taxon>Streptophyta</taxon>
        <taxon>Embryophyta</taxon>
        <taxon>Tracheophyta</taxon>
        <taxon>Spermatophyta</taxon>
        <taxon>Magnoliopsida</taxon>
        <taxon>eudicotyledons</taxon>
        <taxon>Gunneridae</taxon>
        <taxon>Pentapetalae</taxon>
        <taxon>rosids</taxon>
        <taxon>fabids</taxon>
        <taxon>Fabales</taxon>
        <taxon>Fabaceae</taxon>
        <taxon>Cercidoideae</taxon>
        <taxon>Cercideae</taxon>
        <taxon>Bauhiniinae</taxon>
        <taxon>Bauhinia</taxon>
    </lineage>
</organism>
<evidence type="ECO:0000313" key="1">
    <source>
        <dbReference type="EMBL" id="KAI4337417.1"/>
    </source>
</evidence>
<protein>
    <submittedName>
        <fullName evidence="1">Uncharacterized protein</fullName>
    </submittedName>
</protein>
<keyword evidence="2" id="KW-1185">Reference proteome</keyword>
<dbReference type="Proteomes" id="UP000828941">
    <property type="component" value="Chromosome 6"/>
</dbReference>
<proteinExistence type="predicted"/>
<name>A0ACB9NMF1_BAUVA</name>
<comment type="caution">
    <text evidence="1">The sequence shown here is derived from an EMBL/GenBank/DDBJ whole genome shotgun (WGS) entry which is preliminary data.</text>
</comment>
<accession>A0ACB9NMF1</accession>